<protein>
    <recommendedName>
        <fullName evidence="2">PDZ domain-containing protein</fullName>
    </recommendedName>
</protein>
<feature type="region of interest" description="Disordered" evidence="1">
    <location>
        <begin position="156"/>
        <end position="183"/>
    </location>
</feature>
<dbReference type="InterPro" id="IPR041489">
    <property type="entry name" value="PDZ_6"/>
</dbReference>
<name>A0A5R8K7Z8_9BACT</name>
<gene>
    <name evidence="3" type="ORF">FEM03_22485</name>
</gene>
<dbReference type="EMBL" id="VAUV01000024">
    <property type="protein sequence ID" value="TLD68474.1"/>
    <property type="molecule type" value="Genomic_DNA"/>
</dbReference>
<dbReference type="RefSeq" id="WP_138088566.1">
    <property type="nucleotide sequence ID" value="NZ_VAUV01000024.1"/>
</dbReference>
<organism evidence="3 4">
    <name type="scientific">Phragmitibacter flavus</name>
    <dbReference type="NCBI Taxonomy" id="2576071"/>
    <lineage>
        <taxon>Bacteria</taxon>
        <taxon>Pseudomonadati</taxon>
        <taxon>Verrucomicrobiota</taxon>
        <taxon>Verrucomicrobiia</taxon>
        <taxon>Verrucomicrobiales</taxon>
        <taxon>Verrucomicrobiaceae</taxon>
        <taxon>Phragmitibacter</taxon>
    </lineage>
</organism>
<dbReference type="Pfam" id="PF17820">
    <property type="entry name" value="PDZ_6"/>
    <property type="match status" value="1"/>
</dbReference>
<dbReference type="Proteomes" id="UP000306196">
    <property type="component" value="Unassembled WGS sequence"/>
</dbReference>
<evidence type="ECO:0000256" key="1">
    <source>
        <dbReference type="SAM" id="MobiDB-lite"/>
    </source>
</evidence>
<dbReference type="OrthoDB" id="9758793at2"/>
<dbReference type="InterPro" id="IPR036034">
    <property type="entry name" value="PDZ_sf"/>
</dbReference>
<evidence type="ECO:0000259" key="2">
    <source>
        <dbReference type="SMART" id="SM00228"/>
    </source>
</evidence>
<dbReference type="InterPro" id="IPR001478">
    <property type="entry name" value="PDZ"/>
</dbReference>
<sequence>MNRPLLFITVTLLAVISLAAIWKFLPKTLVTSSTLLSKNTSPLSETLQKQIHKTRQQLTGGIGIGIVGHPGRFPEIVGTLSGSPAQLAGLTNGDQLIAIDQESTLGYTDKQVVAASSGWPGTLVELTIKKPDGIEQIVILERQEWQDLNRGTMAPSSTFQLVPTPLEKPLGDSTPLSSPLDTDTDIAVEPLLPTSPVLVPDPVLLPNLQAPPLSD</sequence>
<evidence type="ECO:0000313" key="3">
    <source>
        <dbReference type="EMBL" id="TLD68474.1"/>
    </source>
</evidence>
<proteinExistence type="predicted"/>
<dbReference type="SUPFAM" id="SSF50156">
    <property type="entry name" value="PDZ domain-like"/>
    <property type="match status" value="1"/>
</dbReference>
<dbReference type="AlphaFoldDB" id="A0A5R8K7Z8"/>
<keyword evidence="4" id="KW-1185">Reference proteome</keyword>
<dbReference type="Gene3D" id="2.30.42.10">
    <property type="match status" value="1"/>
</dbReference>
<evidence type="ECO:0000313" key="4">
    <source>
        <dbReference type="Proteomes" id="UP000306196"/>
    </source>
</evidence>
<dbReference type="Gene3D" id="3.30.750.44">
    <property type="match status" value="1"/>
</dbReference>
<dbReference type="SMART" id="SM00228">
    <property type="entry name" value="PDZ"/>
    <property type="match status" value="1"/>
</dbReference>
<accession>A0A5R8K7Z8</accession>
<feature type="domain" description="PDZ" evidence="2">
    <location>
        <begin position="60"/>
        <end position="132"/>
    </location>
</feature>
<comment type="caution">
    <text evidence="3">The sequence shown here is derived from an EMBL/GenBank/DDBJ whole genome shotgun (WGS) entry which is preliminary data.</text>
</comment>
<reference evidence="3 4" key="1">
    <citation type="submission" date="2019-05" db="EMBL/GenBank/DDBJ databases">
        <title>Verrucobacter flavum gen. nov., sp. nov. a new member of the family Verrucomicrobiaceae.</title>
        <authorList>
            <person name="Szuroczki S."/>
            <person name="Abbaszade G."/>
            <person name="Szabo A."/>
            <person name="Felfoldi T."/>
            <person name="Schumann P."/>
            <person name="Boka K."/>
            <person name="Keki Z."/>
            <person name="Toumi M."/>
            <person name="Toth E."/>
        </authorList>
    </citation>
    <scope>NUCLEOTIDE SEQUENCE [LARGE SCALE GENOMIC DNA]</scope>
    <source>
        <strain evidence="3 4">MG-N-17</strain>
    </source>
</reference>